<dbReference type="OrthoDB" id="1151487at2"/>
<dbReference type="EMBL" id="CDOL01000051">
    <property type="protein sequence ID" value="CEN51154.1"/>
    <property type="molecule type" value="Genomic_DNA"/>
</dbReference>
<keyword evidence="1" id="KW-0472">Membrane</keyword>
<feature type="transmembrane region" description="Helical" evidence="1">
    <location>
        <begin position="39"/>
        <end position="61"/>
    </location>
</feature>
<accession>A0A0B7IKT7</accession>
<keyword evidence="1" id="KW-0812">Transmembrane</keyword>
<dbReference type="RefSeq" id="WP_042005956.1">
    <property type="nucleotide sequence ID" value="NZ_CDOL01000051.1"/>
</dbReference>
<feature type="transmembrane region" description="Helical" evidence="1">
    <location>
        <begin position="7"/>
        <end position="27"/>
    </location>
</feature>
<proteinExistence type="predicted"/>
<feature type="transmembrane region" description="Helical" evidence="1">
    <location>
        <begin position="73"/>
        <end position="91"/>
    </location>
</feature>
<gene>
    <name evidence="2" type="ORF">CCAND93_1440008</name>
</gene>
<dbReference type="Proteomes" id="UP000038200">
    <property type="component" value="Unassembled WGS sequence"/>
</dbReference>
<dbReference type="STRING" id="1848903.CCAND38_870010"/>
<dbReference type="AlphaFoldDB" id="A0A0B7IKT7"/>
<evidence type="ECO:0000256" key="1">
    <source>
        <dbReference type="SAM" id="Phobius"/>
    </source>
</evidence>
<evidence type="ECO:0000313" key="3">
    <source>
        <dbReference type="Proteomes" id="UP000038200"/>
    </source>
</evidence>
<keyword evidence="1" id="KW-1133">Transmembrane helix</keyword>
<protein>
    <submittedName>
        <fullName evidence="2">Uncharacterized protein</fullName>
    </submittedName>
</protein>
<reference evidence="2 3" key="1">
    <citation type="submission" date="2015-01" db="EMBL/GenBank/DDBJ databases">
        <authorList>
            <person name="Xiang T."/>
            <person name="Song Y."/>
            <person name="Huang L."/>
            <person name="Wang B."/>
            <person name="Wu P."/>
        </authorList>
    </citation>
    <scope>NUCLEOTIDE SEQUENCE [LARGE SCALE GENOMIC DNA]</scope>
    <source>
        <strain evidence="2 3">CcD93</strain>
    </source>
</reference>
<organism evidence="2 3">
    <name type="scientific">Capnocytophaga canis</name>
    <dbReference type="NCBI Taxonomy" id="1848903"/>
    <lineage>
        <taxon>Bacteria</taxon>
        <taxon>Pseudomonadati</taxon>
        <taxon>Bacteroidota</taxon>
        <taxon>Flavobacteriia</taxon>
        <taxon>Flavobacteriales</taxon>
        <taxon>Flavobacteriaceae</taxon>
        <taxon>Capnocytophaga</taxon>
    </lineage>
</organism>
<feature type="transmembrane region" description="Helical" evidence="1">
    <location>
        <begin position="103"/>
        <end position="124"/>
    </location>
</feature>
<evidence type="ECO:0000313" key="2">
    <source>
        <dbReference type="EMBL" id="CEN51154.1"/>
    </source>
</evidence>
<name>A0A0B7IKT7_9FLAO</name>
<sequence length="130" mass="14087">MYKISKIGVLVLGVLGAILWIMLITTADTQDVDNAPMEWMFIISYILLGLALVAAVFSGAKNILSNPKALKKTLIYTGVFVVIMFLPFLFVTEKTTTETWVSAGLISFYILTIVAVGLLIISGVKGALTK</sequence>